<reference evidence="3 4" key="1">
    <citation type="submission" date="2017-02" db="EMBL/GenBank/DDBJ databases">
        <authorList>
            <person name="Peterson S.W."/>
        </authorList>
    </citation>
    <scope>NUCLEOTIDE SEQUENCE [LARGE SCALE GENOMIC DNA]</scope>
    <source>
        <strain evidence="3 4">DSM 25262</strain>
    </source>
</reference>
<sequence>MQSDKIYTKAVIINAPVAKVWYTLTDPSCMKKWMHDDTIHILTDWKVGSPMVIEGILHGLHFENKGTVLEFNTERSLQYSHLSSLSELPDELQNYSVVAFDLIPTDHQTTLTLTLSNFPTETIYKHLELYWNATLQVLKELAEKH</sequence>
<dbReference type="Proteomes" id="UP000190961">
    <property type="component" value="Unassembled WGS sequence"/>
</dbReference>
<evidence type="ECO:0000313" key="3">
    <source>
        <dbReference type="EMBL" id="SKC46755.1"/>
    </source>
</evidence>
<dbReference type="EMBL" id="FUZU01000001">
    <property type="protein sequence ID" value="SKC46755.1"/>
    <property type="molecule type" value="Genomic_DNA"/>
</dbReference>
<gene>
    <name evidence="3" type="ORF">SAMN05660236_0782</name>
</gene>
<dbReference type="Gene3D" id="3.30.530.20">
    <property type="match status" value="1"/>
</dbReference>
<evidence type="ECO:0000313" key="4">
    <source>
        <dbReference type="Proteomes" id="UP000190961"/>
    </source>
</evidence>
<accession>A0A1T5J5T1</accession>
<proteinExistence type="inferred from homology"/>
<dbReference type="CDD" id="cd07814">
    <property type="entry name" value="SRPBCC_CalC_Aha1-like"/>
    <property type="match status" value="1"/>
</dbReference>
<dbReference type="Pfam" id="PF08327">
    <property type="entry name" value="AHSA1"/>
    <property type="match status" value="1"/>
</dbReference>
<organism evidence="3 4">
    <name type="scientific">Ohtaekwangia koreensis</name>
    <dbReference type="NCBI Taxonomy" id="688867"/>
    <lineage>
        <taxon>Bacteria</taxon>
        <taxon>Pseudomonadati</taxon>
        <taxon>Bacteroidota</taxon>
        <taxon>Cytophagia</taxon>
        <taxon>Cytophagales</taxon>
        <taxon>Fulvivirgaceae</taxon>
        <taxon>Ohtaekwangia</taxon>
    </lineage>
</organism>
<dbReference type="STRING" id="688867.SAMN05660236_0782"/>
<evidence type="ECO:0000256" key="1">
    <source>
        <dbReference type="ARBA" id="ARBA00006817"/>
    </source>
</evidence>
<dbReference type="OrthoDB" id="2355173at2"/>
<evidence type="ECO:0000259" key="2">
    <source>
        <dbReference type="Pfam" id="PF08327"/>
    </source>
</evidence>
<keyword evidence="4" id="KW-1185">Reference proteome</keyword>
<comment type="similarity">
    <text evidence="1">Belongs to the AHA1 family.</text>
</comment>
<dbReference type="InterPro" id="IPR023393">
    <property type="entry name" value="START-like_dom_sf"/>
</dbReference>
<dbReference type="InterPro" id="IPR013538">
    <property type="entry name" value="ASHA1/2-like_C"/>
</dbReference>
<protein>
    <submittedName>
        <fullName evidence="3">Uncharacterized conserved protein YndB, AHSA1/START domain</fullName>
    </submittedName>
</protein>
<name>A0A1T5J5T1_9BACT</name>
<feature type="domain" description="Activator of Hsp90 ATPase homologue 1/2-like C-terminal" evidence="2">
    <location>
        <begin position="14"/>
        <end position="143"/>
    </location>
</feature>
<dbReference type="RefSeq" id="WP_079685380.1">
    <property type="nucleotide sequence ID" value="NZ_FUZU01000001.1"/>
</dbReference>
<dbReference type="SUPFAM" id="SSF55961">
    <property type="entry name" value="Bet v1-like"/>
    <property type="match status" value="1"/>
</dbReference>
<dbReference type="AlphaFoldDB" id="A0A1T5J5T1"/>